<feature type="chain" id="PRO_5047189557" evidence="9">
    <location>
        <begin position="26"/>
        <end position="934"/>
    </location>
</feature>
<keyword evidence="11" id="KW-0675">Receptor</keyword>
<keyword evidence="4 7" id="KW-0812">Transmembrane</keyword>
<dbReference type="SMART" id="SM00965">
    <property type="entry name" value="STN"/>
    <property type="match status" value="1"/>
</dbReference>
<keyword evidence="3 7" id="KW-1134">Transmembrane beta strand</keyword>
<protein>
    <submittedName>
        <fullName evidence="11">TonB-dependent receptor</fullName>
    </submittedName>
</protein>
<reference evidence="11 12" key="1">
    <citation type="submission" date="2020-01" db="EMBL/GenBank/DDBJ databases">
        <title>Genome analysis.</title>
        <authorList>
            <person name="Wu S."/>
            <person name="Wang G."/>
        </authorList>
    </citation>
    <scope>NUCLEOTIDE SEQUENCE [LARGE SCALE GENOMIC DNA]</scope>
    <source>
        <strain evidence="11 12">SYL130</strain>
    </source>
</reference>
<keyword evidence="9" id="KW-0732">Signal</keyword>
<dbReference type="InterPro" id="IPR036942">
    <property type="entry name" value="Beta-barrel_TonB_sf"/>
</dbReference>
<evidence type="ECO:0000313" key="11">
    <source>
        <dbReference type="EMBL" id="NCI51557.1"/>
    </source>
</evidence>
<dbReference type="Gene3D" id="2.60.40.1120">
    <property type="entry name" value="Carboxypeptidase-like, regulatory domain"/>
    <property type="match status" value="1"/>
</dbReference>
<feature type="compositionally biased region" description="Basic and acidic residues" evidence="8">
    <location>
        <begin position="121"/>
        <end position="132"/>
    </location>
</feature>
<feature type="domain" description="Secretin/TonB short N-terminal" evidence="10">
    <location>
        <begin position="56"/>
        <end position="107"/>
    </location>
</feature>
<dbReference type="InterPro" id="IPR012910">
    <property type="entry name" value="Plug_dom"/>
</dbReference>
<dbReference type="InterPro" id="IPR039426">
    <property type="entry name" value="TonB-dep_rcpt-like"/>
</dbReference>
<comment type="similarity">
    <text evidence="7">Belongs to the TonB-dependent receptor family.</text>
</comment>
<dbReference type="InterPro" id="IPR037066">
    <property type="entry name" value="Plug_dom_sf"/>
</dbReference>
<dbReference type="Pfam" id="PF07715">
    <property type="entry name" value="Plug"/>
    <property type="match status" value="1"/>
</dbReference>
<dbReference type="SUPFAM" id="SSF49464">
    <property type="entry name" value="Carboxypeptidase regulatory domain-like"/>
    <property type="match status" value="1"/>
</dbReference>
<proteinExistence type="inferred from homology"/>
<keyword evidence="12" id="KW-1185">Reference proteome</keyword>
<evidence type="ECO:0000256" key="9">
    <source>
        <dbReference type="SAM" id="SignalP"/>
    </source>
</evidence>
<dbReference type="Gene3D" id="2.40.170.20">
    <property type="entry name" value="TonB-dependent receptor, beta-barrel domain"/>
    <property type="match status" value="1"/>
</dbReference>
<evidence type="ECO:0000256" key="1">
    <source>
        <dbReference type="ARBA" id="ARBA00004571"/>
    </source>
</evidence>
<evidence type="ECO:0000256" key="4">
    <source>
        <dbReference type="ARBA" id="ARBA00022692"/>
    </source>
</evidence>
<comment type="subcellular location">
    <subcellularLocation>
        <location evidence="1 7">Cell outer membrane</location>
        <topology evidence="1 7">Multi-pass membrane protein</topology>
    </subcellularLocation>
</comment>
<dbReference type="InterPro" id="IPR011662">
    <property type="entry name" value="Secretin/TonB_short_N"/>
</dbReference>
<dbReference type="InterPro" id="IPR008969">
    <property type="entry name" value="CarboxyPept-like_regulatory"/>
</dbReference>
<dbReference type="RefSeq" id="WP_161819837.1">
    <property type="nucleotide sequence ID" value="NZ_JAACJS010000015.1"/>
</dbReference>
<dbReference type="PROSITE" id="PS52016">
    <property type="entry name" value="TONB_DEPENDENT_REC_3"/>
    <property type="match status" value="1"/>
</dbReference>
<evidence type="ECO:0000256" key="2">
    <source>
        <dbReference type="ARBA" id="ARBA00022448"/>
    </source>
</evidence>
<name>A0ABW9ZWN0_9BACT</name>
<feature type="region of interest" description="Disordered" evidence="8">
    <location>
        <begin position="117"/>
        <end position="147"/>
    </location>
</feature>
<dbReference type="EMBL" id="JAACJS010000015">
    <property type="protein sequence ID" value="NCI51557.1"/>
    <property type="molecule type" value="Genomic_DNA"/>
</dbReference>
<keyword evidence="2 7" id="KW-0813">Transport</keyword>
<evidence type="ECO:0000256" key="7">
    <source>
        <dbReference type="PROSITE-ProRule" id="PRU01360"/>
    </source>
</evidence>
<evidence type="ECO:0000259" key="10">
    <source>
        <dbReference type="SMART" id="SM00965"/>
    </source>
</evidence>
<evidence type="ECO:0000256" key="8">
    <source>
        <dbReference type="SAM" id="MobiDB-lite"/>
    </source>
</evidence>
<dbReference type="SUPFAM" id="SSF56935">
    <property type="entry name" value="Porins"/>
    <property type="match status" value="1"/>
</dbReference>
<accession>A0ABW9ZWN0</accession>
<evidence type="ECO:0000313" key="12">
    <source>
        <dbReference type="Proteomes" id="UP000753802"/>
    </source>
</evidence>
<dbReference type="Proteomes" id="UP000753802">
    <property type="component" value="Unassembled WGS sequence"/>
</dbReference>
<dbReference type="Gene3D" id="2.170.130.10">
    <property type="entry name" value="TonB-dependent receptor, plug domain"/>
    <property type="match status" value="1"/>
</dbReference>
<gene>
    <name evidence="11" type="ORF">GWC95_16630</name>
</gene>
<organism evidence="11 12">
    <name type="scientific">Sediminibacterium roseum</name>
    <dbReference type="NCBI Taxonomy" id="1978412"/>
    <lineage>
        <taxon>Bacteria</taxon>
        <taxon>Pseudomonadati</taxon>
        <taxon>Bacteroidota</taxon>
        <taxon>Chitinophagia</taxon>
        <taxon>Chitinophagales</taxon>
        <taxon>Chitinophagaceae</taxon>
        <taxon>Sediminibacterium</taxon>
    </lineage>
</organism>
<keyword evidence="5 7" id="KW-0472">Membrane</keyword>
<dbReference type="Pfam" id="PF13715">
    <property type="entry name" value="CarbopepD_reg_2"/>
    <property type="match status" value="1"/>
</dbReference>
<evidence type="ECO:0000256" key="3">
    <source>
        <dbReference type="ARBA" id="ARBA00022452"/>
    </source>
</evidence>
<evidence type="ECO:0000256" key="6">
    <source>
        <dbReference type="ARBA" id="ARBA00023237"/>
    </source>
</evidence>
<feature type="signal peptide" evidence="9">
    <location>
        <begin position="1"/>
        <end position="25"/>
    </location>
</feature>
<sequence length="934" mass="104780">MRHQKKLIIVLLGFCLLGYSAHSYAQADTAQARITGEFAEVPFHQFVKQVEQTKGYRFYYSKTDVDSILVSISAKDEPIGAVLEKVLRGTGLVYSIDQDKHIFVSRGTPIATDLAEDLFDDAPRKPQRKETRTTTASRGTNASADTADATSATLENKLYVIGDKPRGELVPGKATLAGYLHDIKTGEPLIGASVVVEGTKTGVVTDQFGYYSITVPKGRNILNIQSMGIRDTRRMVMVYSDGRMNIDLQPQVISLKNVTVSSERTSLIRGMQMGVQRVDIKQIKQVPVVFGEADVLRVVMTLPGVKTVGEASTGLNVRGGSADQNLILFNDATIFNPSHFFGLFSAFNPEVVKDIQLYKSGIPAKYGGRLSSVLEVNSREGNKKNVTGSAGIGLLTSRINVEGPLAKDRSSFIFGARATYANWLLNLLPAEYKNSRAAFNDFNLNITHEINKKNNLYFTAYMSNDRFNLNNDTSYHYGNKNISLKWKHVFNNKWNMILAGGFDRYDYSIESQKNPVTAYKMQFDINQYYFKAHANWYVNSKHTVEFGLNNILYKLHPGKYSPLGEKSLVRLDELETEQALESALYLSDKVTISPVFSVEGALRYVFFNYLGAHTVNNYPAGIPKTENNLLGSTKYNNGAFIKTYTAPEIRATARYVLNETMSLKAGYNRQTQFIHSLSNTAAMAPTDIWKLSDPNIKPQTGDQFSLGLYKNFAANTIETSLEVYYKRIKDFLDYKSGATLVLNHHIETDVVSTKGRAWGVELLVKKATGKVNGWISYTYSRTQLQMNDSTQGSLINKGNYYAANYDKPHDFTFVGNLRVSHRFSLSLNATYSTGRPITLPIGRFYLAGAPRTLYSDRNAYRIPDYFRMDFSMNIEGNHKVHQLFHNSFTIGVYNLTGRKNPYSVYYTTENGAINAYKLSIFGSIIPYINYNIRF</sequence>
<comment type="caution">
    <text evidence="11">The sequence shown here is derived from an EMBL/GenBank/DDBJ whole genome shotgun (WGS) entry which is preliminary data.</text>
</comment>
<dbReference type="Pfam" id="PF07660">
    <property type="entry name" value="STN"/>
    <property type="match status" value="1"/>
</dbReference>
<evidence type="ECO:0000256" key="5">
    <source>
        <dbReference type="ARBA" id="ARBA00023136"/>
    </source>
</evidence>
<keyword evidence="6 7" id="KW-0998">Cell outer membrane</keyword>